<dbReference type="GO" id="GO:0005524">
    <property type="term" value="F:ATP binding"/>
    <property type="evidence" value="ECO:0007669"/>
    <property type="project" value="UniProtKB-KW"/>
</dbReference>
<evidence type="ECO:0000313" key="3">
    <source>
        <dbReference type="EMBL" id="NEW08617.1"/>
    </source>
</evidence>
<dbReference type="SMART" id="SM00382">
    <property type="entry name" value="AAA"/>
    <property type="match status" value="1"/>
</dbReference>
<dbReference type="Gene3D" id="3.40.50.300">
    <property type="entry name" value="P-loop containing nucleotide triphosphate hydrolases"/>
    <property type="match status" value="1"/>
</dbReference>
<organism evidence="3">
    <name type="scientific">Paenibacillus sp. SYP-B3998</name>
    <dbReference type="NCBI Taxonomy" id="2678564"/>
    <lineage>
        <taxon>Bacteria</taxon>
        <taxon>Bacillati</taxon>
        <taxon>Bacillota</taxon>
        <taxon>Bacilli</taxon>
        <taxon>Bacillales</taxon>
        <taxon>Paenibacillaceae</taxon>
        <taxon>Paenibacillus</taxon>
    </lineage>
</organism>
<proteinExistence type="predicted"/>
<gene>
    <name evidence="3" type="ORF">GK047_21715</name>
</gene>
<evidence type="ECO:0000259" key="2">
    <source>
        <dbReference type="SMART" id="SM00382"/>
    </source>
</evidence>
<protein>
    <submittedName>
        <fullName evidence="3">ATP-binding protein</fullName>
    </submittedName>
</protein>
<dbReference type="InterPro" id="IPR003593">
    <property type="entry name" value="AAA+_ATPase"/>
</dbReference>
<dbReference type="EMBL" id="JAAIKC010000010">
    <property type="protein sequence ID" value="NEW08617.1"/>
    <property type="molecule type" value="Genomic_DNA"/>
</dbReference>
<feature type="domain" description="AAA+ ATPase" evidence="2">
    <location>
        <begin position="284"/>
        <end position="462"/>
    </location>
</feature>
<comment type="caution">
    <text evidence="3">The sequence shown here is derived from an EMBL/GenBank/DDBJ whole genome shotgun (WGS) entry which is preliminary data.</text>
</comment>
<sequence>MGLEHAHKGYEYQDLLSALFIIEHLLKDVNATVKIDKKESANDKFDDITIMFQSKTIKRQIKYSEDKVLAKADFSSATYDLALDILFKSWKETVGSKNIDLRICLAWEYIESNEELDFLKTIDCENIYNDDNVKFLKIDIDKIWANGQLPISTWRRLRSQNHNIDREEFASFLNDLIIETNLPKASHDISNPADLEKLVLLKLKQFGVGKYPNHLKAVGDVLLNLTHIIKSSRANGEEVSLNRIVYKLGLKSGFGNIQQNFDIDEDMNVINEDRYHSFYNFVFVNRKTMLIGEPGAGKSWFIQNYIKFLKKKDINVVQHYCYTALDDIYEKERITINVFLANLINDIIDTYPALSTYKSTKYGVDIDELQTLIDNVKEDTVLIIDGLDHISRIYNFHRTLINEVETEIIKVLSKLEFPENFHVILASQPVTEVINLSDQGYKIFNIEPWDRSDVEKLLLKSNIENRSINRDTTLSDILLNKSNGNPLYLTYLINEIKRYNSFLLSVELFENFPPYNGDLSNYYDYIMTQIPESHKVPQVLAGAPFYLTEEDLREITFLGQYVGQSLEAIQSILKINVCNGGYTIYHESFRRYILETLERKEVNVEKIIYDDLIEWLKRKGFYQNRKSYLNLFILLFESKRYEEILSYCNKEFVVDSIFFGNNVSSLKNNFELLIKTACMMKDYGALIVCTELSNMIYSLEYSFDENSELYYMGLGLINGYSSLKETLMYEGNMALDLKQGLRVCYLCSKNSIVPEWEPYIDQLIQARTTSSQNHSSDDEKELYRYYICACIDLDWEMVERLSKICAEEAGDYRKIVIEEYSRRNELNKLTMLIDEISINEYWKKSIATYTGRIEIDENLVTKTFSCLEVADSYSVATMSSLIFYIENIKWLLENRSNELDAFLETIKDRNWFYNWIRYIAEVNRVLLDLGNIEFDTKLSNAYLWLTNDLEPFKGTPRTCDLYKYESIIYATIKAPLNYIKTKDTWEIILETIKLMSEETTTLLQGSTGGPLPTYKLLNLFMDSANQDNIEIILEIISKKIGKEDKYRFYSYLADYSFKHAIILSKAGKEDISQKEFKQGVKYLLSYSFRKDRTLSHLLDSVLTTYKLDNEIGLKNILKLKPLADAVVHHTDGKSTKRYQNEWFQLLVKTRIDLAVTYLRNELALHVNHWILEDSLESLLIACNSEMAPIIESVLFKTIPNNISEDFIEAYVKNIEWLFENNLYLPARRSLAELMSRFDAQDQMNYMNHNLIVRLKELCHSFDIEWNEKIQSKRKRSLNGSVSVTPSLYVHRKNFDEFTHAELLDYLNENGARREDSKGIFYYLSIRIKDLNYETKAFLSGIVKSCFEKRTNDPSSNRLLEIVNNLNLNDEVMAFLYMQMFLLHTDGWYHKFTEIEFFRKAHEYNSNVAKELFFEYIYNNLSTVDYSLAVGGEIINSLAVINYDKKLILEYWDRLFDIINFRLSGQIDYDWDAVKSQTELFDNEEKLFSLLLSRFKYGEANRYKWIISEMNLLLEDKVNREKFVKPFVQFIQEKDNYIDYSLVLLLFLICKQYKFEELVQTLMKDALEQIYPTKNMVTNFLIRAVIHKETKNIYCEYRKNHSSYNERTHYFLDRIKRIDSKVTLLEEYGLDVECVIQDYTHKIFTESFVKEYREILFNRMYHVLIPNVYFYDLLTSQIGMEVEKFLKNYSGTPFFNEIEGEIYKIALDDISLIVAQQTSIIPRPQDLVLPQFAKEGVTEVEVSDWVRIAHSEKWFNKLEKYKENFGENTEAITVLSGVGFGAESPMVPFIKLGEEYSFLEENEEFPIFPGYFNKLEVFLTSNISLYSDPYLTFNTKQYLGIRGGVLQNLGINMIDTGCGIVGILEDGEEVLKYFRWEVGFSDTENNSDKIPYLIGSQLLMKYTKFNELCSLVQKKPLLYTTVFDPFSN</sequence>
<name>A0A6G4A4P1_9BACL</name>
<dbReference type="InterPro" id="IPR056884">
    <property type="entry name" value="NPHP3-like_N"/>
</dbReference>
<keyword evidence="1" id="KW-0677">Repeat</keyword>
<keyword evidence="3" id="KW-0067">ATP-binding</keyword>
<accession>A0A6G4A4P1</accession>
<dbReference type="InterPro" id="IPR027417">
    <property type="entry name" value="P-loop_NTPase"/>
</dbReference>
<reference evidence="3" key="1">
    <citation type="submission" date="2020-02" db="EMBL/GenBank/DDBJ databases">
        <authorList>
            <person name="Shen X.-R."/>
            <person name="Zhang Y.-X."/>
        </authorList>
    </citation>
    <scope>NUCLEOTIDE SEQUENCE</scope>
    <source>
        <strain evidence="3">SYP-B3998</strain>
    </source>
</reference>
<dbReference type="RefSeq" id="WP_163951660.1">
    <property type="nucleotide sequence ID" value="NZ_JAAIKC010000010.1"/>
</dbReference>
<dbReference type="Pfam" id="PF24883">
    <property type="entry name" value="NPHP3_N"/>
    <property type="match status" value="1"/>
</dbReference>
<dbReference type="SUPFAM" id="SSF52540">
    <property type="entry name" value="P-loop containing nucleoside triphosphate hydrolases"/>
    <property type="match status" value="1"/>
</dbReference>
<keyword evidence="3" id="KW-0547">Nucleotide-binding</keyword>
<evidence type="ECO:0000256" key="1">
    <source>
        <dbReference type="ARBA" id="ARBA00022737"/>
    </source>
</evidence>